<dbReference type="Gene3D" id="3.40.1260.10">
    <property type="entry name" value="DsrEFH-like"/>
    <property type="match status" value="1"/>
</dbReference>
<dbReference type="PANTHER" id="PTHR34874">
    <property type="entry name" value="PROTEIN YCHN"/>
    <property type="match status" value="1"/>
</dbReference>
<dbReference type="InterPro" id="IPR027396">
    <property type="entry name" value="DsrEFH-like"/>
</dbReference>
<sequence>MKILIIINDAPYGTEKAFNALRIANQLNKDYPETEVVIFLMADGVNCAIPNQNTPNGYYNIERMLKLSTRKGTRLLLCGSCLEARGLKSVELVEQAEISTMAELTKEIMNSDKVFTF</sequence>
<dbReference type="Proteomes" id="UP000295438">
    <property type="component" value="Unassembled WGS sequence"/>
</dbReference>
<reference evidence="1 2" key="1">
    <citation type="submission" date="2019-03" db="EMBL/GenBank/DDBJ databases">
        <title>Algoriphagus aquimaris sp. nov., isolated form marine sediment in Pohang, Korea.</title>
        <authorList>
            <person name="Kim J."/>
            <person name="Yoon S.-H."/>
            <person name="Lee S.-S."/>
        </authorList>
    </citation>
    <scope>NUCLEOTIDE SEQUENCE [LARGE SCALE GENOMIC DNA]</scope>
    <source>
        <strain evidence="1 2">F21</strain>
    </source>
</reference>
<name>A0A4R5VEM5_9BACT</name>
<accession>A0A4R5VEM5</accession>
<dbReference type="PANTHER" id="PTHR34874:SF1">
    <property type="entry name" value="PROTEIN YCHN"/>
    <property type="match status" value="1"/>
</dbReference>
<evidence type="ECO:0000313" key="2">
    <source>
        <dbReference type="Proteomes" id="UP000295438"/>
    </source>
</evidence>
<keyword evidence="2" id="KW-1185">Reference proteome</keyword>
<evidence type="ECO:0000313" key="1">
    <source>
        <dbReference type="EMBL" id="TDK50856.1"/>
    </source>
</evidence>
<dbReference type="InterPro" id="IPR003787">
    <property type="entry name" value="Sulphur_relay_DsrE/F-like"/>
</dbReference>
<gene>
    <name evidence="1" type="ORF">E1898_00555</name>
</gene>
<dbReference type="GO" id="GO:0005829">
    <property type="term" value="C:cytosol"/>
    <property type="evidence" value="ECO:0007669"/>
    <property type="project" value="TreeGrafter"/>
</dbReference>
<dbReference type="RefSeq" id="WP_133389433.1">
    <property type="nucleotide sequence ID" value="NZ_SMUW01000016.1"/>
</dbReference>
<dbReference type="SUPFAM" id="SSF75169">
    <property type="entry name" value="DsrEFH-like"/>
    <property type="match status" value="1"/>
</dbReference>
<comment type="caution">
    <text evidence="1">The sequence shown here is derived from an EMBL/GenBank/DDBJ whole genome shotgun (WGS) entry which is preliminary data.</text>
</comment>
<dbReference type="Pfam" id="PF02635">
    <property type="entry name" value="DsrE"/>
    <property type="match status" value="1"/>
</dbReference>
<dbReference type="EMBL" id="SMUW01000016">
    <property type="protein sequence ID" value="TDK50856.1"/>
    <property type="molecule type" value="Genomic_DNA"/>
</dbReference>
<protein>
    <submittedName>
        <fullName evidence="1">Uncharacterized protein</fullName>
    </submittedName>
</protein>
<proteinExistence type="predicted"/>
<dbReference type="AlphaFoldDB" id="A0A4R5VEM5"/>
<organism evidence="1 2">
    <name type="scientific">Algoriphagus formosus</name>
    <dbReference type="NCBI Taxonomy" id="2007308"/>
    <lineage>
        <taxon>Bacteria</taxon>
        <taxon>Pseudomonadati</taxon>
        <taxon>Bacteroidota</taxon>
        <taxon>Cytophagia</taxon>
        <taxon>Cytophagales</taxon>
        <taxon>Cyclobacteriaceae</taxon>
        <taxon>Algoriphagus</taxon>
    </lineage>
</organism>